<keyword evidence="2" id="KW-1185">Reference proteome</keyword>
<comment type="caution">
    <text evidence="1">The sequence shown here is derived from an EMBL/GenBank/DDBJ whole genome shotgun (WGS) entry which is preliminary data.</text>
</comment>
<organism evidence="1 2">
    <name type="scientific">Pseudoalteromonas prydzensis</name>
    <dbReference type="NCBI Taxonomy" id="182141"/>
    <lineage>
        <taxon>Bacteria</taxon>
        <taxon>Pseudomonadati</taxon>
        <taxon>Pseudomonadota</taxon>
        <taxon>Gammaproteobacteria</taxon>
        <taxon>Alteromonadales</taxon>
        <taxon>Pseudoalteromonadaceae</taxon>
        <taxon>Pseudoalteromonas</taxon>
    </lineage>
</organism>
<reference evidence="1 2" key="1">
    <citation type="submission" date="2020-07" db="EMBL/GenBank/DDBJ databases">
        <title>Halophilic bacteria isolated from french cheeses.</title>
        <authorList>
            <person name="Kothe C.I."/>
            <person name="Farah-Kraiem B."/>
            <person name="Renault P."/>
            <person name="Dridi B."/>
        </authorList>
    </citation>
    <scope>NUCLEOTIDE SEQUENCE [LARGE SCALE GENOMIC DNA]</scope>
    <source>
        <strain evidence="1 2">FME14</strain>
    </source>
</reference>
<dbReference type="RefSeq" id="WP_192541811.1">
    <property type="nucleotide sequence ID" value="NZ_RRZA01000031.1"/>
</dbReference>
<proteinExistence type="predicted"/>
<protein>
    <submittedName>
        <fullName evidence="1">YdbH domain-containing protein</fullName>
    </submittedName>
</protein>
<evidence type="ECO:0000313" key="1">
    <source>
        <dbReference type="EMBL" id="MBE0458007.1"/>
    </source>
</evidence>
<dbReference type="Pfam" id="PF11739">
    <property type="entry name" value="YdbH-like"/>
    <property type="match status" value="1"/>
</dbReference>
<dbReference type="EMBL" id="RRZA01000031">
    <property type="protein sequence ID" value="MBE0458007.1"/>
    <property type="molecule type" value="Genomic_DNA"/>
</dbReference>
<gene>
    <name evidence="1" type="ORF">EI167_11210</name>
</gene>
<dbReference type="Proteomes" id="UP000707245">
    <property type="component" value="Unassembled WGS sequence"/>
</dbReference>
<dbReference type="InterPro" id="IPR021730">
    <property type="entry name" value="YdbH"/>
</dbReference>
<evidence type="ECO:0000313" key="2">
    <source>
        <dbReference type="Proteomes" id="UP000707245"/>
    </source>
</evidence>
<accession>A0ABR9FMG6</accession>
<sequence length="813" mass="88945">MFKRVAWGLLILLLSVLTLGYVFRMPITLHFVAPSLQNSGVELHCLDWSLTSNLDLHVERACIVYQGQQLELADITVNTKQVIINRANLRLVTPAASAESSKAKKLALTLIESRPLLTVKRLVISHSQLAKPLAISVHEANINQFDVSGDITASASLFTNRVTGQVKLDDELVSKMMHIAQLNMNSQNHFSFDGLSLALDSQIDAQYIAELENCAITLQVNGNVSSQYDLNSQRLTLAAQQLTSSLDAQAHCLQQIAQLTADTKQQQFIAKQIPLHWQLQLPAHIVWQDNSLQLDTVNLVAATSELRVNNLNVNINDLPNSLKAGLAFSLQNDDIKKFSLTTHVANHDAVGTYQLDLVQLPDFIAVDAKNLASNGEFTVKDFLTAAYGRLSAKLAIGKLAVDELTVNKYQGTLTAKINEQRYTTAALVSQVDTINVSDYKLTQLKNNLNASGDLGAGELFIDITSETSLAALQSELIDLNNIKVSSRGMQSRALEASHQVMIDDIEVIVTHHMSSTAHPVEVIIPEQSIARFNPILHQFAPLATLTDGAVTAQLKGDINLLAADLTVQLTGVNGLYTDYLINGFNSQLVGRYDSGQLNVKPTKFDINELRAGAIVENITGFLQLQDNEAVLTTLNGEVMGGSFILDKYRVTEQAQQALLTFKNIDASKVISLDEKSGVSLTGRVAGTLPVYFTDSGIEVKDGQLTNQGAAKLLITNNAAFNAVKAQQQELGPILGLLEDLDIQSIKSSVNLKPDGWMTLGVNLQGYNKPQAQQVNFNYNHEENVFTLLRALRLSDEITQKVEQQYSTEGSNND</sequence>
<name>A0ABR9FMG6_9GAMM</name>